<keyword evidence="1" id="KW-0472">Membrane</keyword>
<evidence type="ECO:0000256" key="1">
    <source>
        <dbReference type="SAM" id="Phobius"/>
    </source>
</evidence>
<name>A0A915IMM4_ROMCU</name>
<keyword evidence="1" id="KW-1133">Transmembrane helix</keyword>
<dbReference type="WBParaSite" id="nRc.2.0.1.t14708-RA">
    <property type="protein sequence ID" value="nRc.2.0.1.t14708-RA"/>
    <property type="gene ID" value="nRc.2.0.1.g14708"/>
</dbReference>
<proteinExistence type="predicted"/>
<reference evidence="3" key="1">
    <citation type="submission" date="2022-11" db="UniProtKB">
        <authorList>
            <consortium name="WormBaseParasite"/>
        </authorList>
    </citation>
    <scope>IDENTIFICATION</scope>
</reference>
<dbReference type="Proteomes" id="UP000887565">
    <property type="component" value="Unplaced"/>
</dbReference>
<protein>
    <submittedName>
        <fullName evidence="3">Peptidase A2 domain-containing protein</fullName>
    </submittedName>
</protein>
<feature type="transmembrane region" description="Helical" evidence="1">
    <location>
        <begin position="38"/>
        <end position="60"/>
    </location>
</feature>
<dbReference type="AlphaFoldDB" id="A0A915IMM4"/>
<dbReference type="SUPFAM" id="SSF50630">
    <property type="entry name" value="Acid proteases"/>
    <property type="match status" value="1"/>
</dbReference>
<keyword evidence="2" id="KW-1185">Reference proteome</keyword>
<organism evidence="2 3">
    <name type="scientific">Romanomermis culicivorax</name>
    <name type="common">Nematode worm</name>
    <dbReference type="NCBI Taxonomy" id="13658"/>
    <lineage>
        <taxon>Eukaryota</taxon>
        <taxon>Metazoa</taxon>
        <taxon>Ecdysozoa</taxon>
        <taxon>Nematoda</taxon>
        <taxon>Enoplea</taxon>
        <taxon>Dorylaimia</taxon>
        <taxon>Mermithida</taxon>
        <taxon>Mermithoidea</taxon>
        <taxon>Mermithidae</taxon>
        <taxon>Romanomermis</taxon>
    </lineage>
</organism>
<evidence type="ECO:0000313" key="2">
    <source>
        <dbReference type="Proteomes" id="UP000887565"/>
    </source>
</evidence>
<dbReference type="InterPro" id="IPR021109">
    <property type="entry name" value="Peptidase_aspartic_dom_sf"/>
</dbReference>
<keyword evidence="1" id="KW-0812">Transmembrane</keyword>
<sequence length="368" mass="41144">MVAEVTEGAANSLEHVTTTGLKNLITATDYLVSGPLQLVLNILIVLAAIGALALISYLLFRRYLSDRLVQCVSRVRKKPSSATIVRFSELQDGENVEKMDNLPSEPTSSEPAYTDMLKKAFSPWLTRKIQSTDPNRWLENQTSTSNCNIKLVSQPTQDRCPTIDVWLNEDVENPVTTLIDSGSDISLIGYDLAIKRGLQLLPPMIKIRYHLQVASCLVKPDEGLIPVSILNSTESPITLYQGTRVGKSEYLPENPKLARKIILLAPQFTMENDILYFLGDSDESEPKLEIPASMKEEILEACHDDLDGKPTNSTEWVHFNMLKKKLAQETIAENSCSTIQLDLQMKHSTKEIKSQEMTDENLSTCDEM</sequence>
<accession>A0A915IMM4</accession>
<evidence type="ECO:0000313" key="3">
    <source>
        <dbReference type="WBParaSite" id="nRc.2.0.1.t14708-RA"/>
    </source>
</evidence>